<sequence>MPVEINRLTEGWLELESDPGLFTLLLEDFGVKGVQVDEIYDLQKPLDTPVYGFIFLFRWIEERRSRRKVIDQSHMYMKNDNVVNNIFFAQQMVPNSCATHSLLSILLNCSNIHLGDTLNRLKEHTSGMCPENKGWAIGNTPELAKAHNSHANASARRKLDKNNSISSGRYYTGEAFHFVSYVPINGHLFELDGLKPYPIDHGPWSESEEWTEKFQRVITDRLGIATEEKYNDIRFNLMAVVPDKRLAISHKLTLLKANRTIVLEVLDKLSKTKEESSATTSTLLYASNPLPSTSNPDLSDNTSTSFTSNTTDSTANVSSIAANTSNITTNTSSSTTVESSKKRKHNSDQAEPNKTLDEDIKIQDKKLKKDADKTLSDGQQNRELKMIDNEEDTTIIGDQKKSNPDTIERSGKEVEKKIDKDTNKEVDRIAKDANMESDEKETRTERKDRNVTSASSQGESKCKEEEEEGKKEMKMEEDQTHCDRGESAESNAASTADQSDPSVSMSTEPTTSRSTTEQSLTTSTTDYFTPLTIQTSSTSPLTSCTSSLEDLASCTSELSHDSPCTSRGRGAVDSPCTSSPGIGAAGKDMKKFVVIRVAMETDSKNNSSRNKKDQPAIRKVCLEVGALPKGWEHTSSSSFSSPSAKDGASPSSSHSKYGGESSLLEGTRGECGEGSKRSGSKKSGESTFAPKDLQALVKNLEGEISICEAQLRDENERRKKYKEDDSRRTHNYDQFICAFLSMLTVQGTLAHLVAQEHLTSNKTSSTASKTYQAASSCLLSLHSSHVGGDSLGNSGGNHSSTSGSVTQRLKYKKKKK</sequence>
<comment type="subunit">
    <text evidence="11">Catalytic component of the polycomb repressive deubiquitinase (PR-DUB) complex, at least composed of caly/calypso, Asx and sba (MBD5/6 homolog). The PR-DUB complex associates with nucleosomes to mediate deubiquitination of histone H2AK118ub1 substrates; the association requires the positively charged C-terminal tail of caly, probably due to direct binding of DNA. Interacts (via ULD domain) with Asx (via DEUBAD domain); the interaction produces a stable heterodimer with a composite binding site for ubiquitin. Homodimerizes (via coiled-coil hinge-region between the UCH and ULD domains) to mediate assembly of 2 copies of the caly-Asx heterodimer into a bisymmetric tetramer; dimerization enhances PR-DUB association with nucleosomes.</text>
</comment>
<dbReference type="EMBL" id="HBUF01204988">
    <property type="protein sequence ID" value="CAG6663343.1"/>
    <property type="molecule type" value="Transcribed_RNA"/>
</dbReference>
<dbReference type="PANTHER" id="PTHR10589">
    <property type="entry name" value="UBIQUITIN CARBOXYL-TERMINAL HYDROLASE"/>
    <property type="match status" value="1"/>
</dbReference>
<evidence type="ECO:0000256" key="11">
    <source>
        <dbReference type="ARBA" id="ARBA00049710"/>
    </source>
</evidence>
<evidence type="ECO:0000256" key="13">
    <source>
        <dbReference type="RuleBase" id="RU361215"/>
    </source>
</evidence>
<feature type="region of interest" description="Disordered" evidence="15">
    <location>
        <begin position="390"/>
        <end position="523"/>
    </location>
</feature>
<feature type="compositionally biased region" description="Basic and acidic residues" evidence="15">
    <location>
        <begin position="440"/>
        <end position="450"/>
    </location>
</feature>
<evidence type="ECO:0000256" key="9">
    <source>
        <dbReference type="ARBA" id="ARBA00023242"/>
    </source>
</evidence>
<comment type="similarity">
    <text evidence="3">Belongs to the peptidase C12 family. BAP1 subfamily.</text>
</comment>
<keyword evidence="6 12" id="KW-0378">Hydrolase</keyword>
<dbReference type="EC" id="3.4.19.12" evidence="13"/>
<dbReference type="FunFam" id="3.40.532.10:FF:000002">
    <property type="entry name" value="Ubiquitin carboxyl-terminal hydrolase"/>
    <property type="match status" value="1"/>
</dbReference>
<dbReference type="InterPro" id="IPR038765">
    <property type="entry name" value="Papain-like_cys_pep_sf"/>
</dbReference>
<evidence type="ECO:0000256" key="10">
    <source>
        <dbReference type="ARBA" id="ARBA00046227"/>
    </source>
</evidence>
<dbReference type="InterPro" id="IPR041507">
    <property type="entry name" value="UCH_C"/>
</dbReference>
<evidence type="ECO:0000256" key="8">
    <source>
        <dbReference type="ARBA" id="ARBA00022853"/>
    </source>
</evidence>
<dbReference type="SUPFAM" id="SSF54001">
    <property type="entry name" value="Cysteine proteinases"/>
    <property type="match status" value="1"/>
</dbReference>
<keyword evidence="9" id="KW-0539">Nucleus</keyword>
<keyword evidence="5 12" id="KW-0833">Ubl conjugation pathway</keyword>
<dbReference type="Gene3D" id="3.40.532.10">
    <property type="entry name" value="Peptidase C12, ubiquitin carboxyl-terminal hydrolase"/>
    <property type="match status" value="1"/>
</dbReference>
<keyword evidence="4 12" id="KW-0645">Protease</keyword>
<feature type="domain" description="UCH catalytic" evidence="16">
    <location>
        <begin position="11"/>
        <end position="242"/>
    </location>
</feature>
<feature type="active site" description="Proton donor" evidence="12">
    <location>
        <position position="177"/>
    </location>
</feature>
<evidence type="ECO:0000256" key="14">
    <source>
        <dbReference type="SAM" id="Coils"/>
    </source>
</evidence>
<dbReference type="InterPro" id="IPR036959">
    <property type="entry name" value="Peptidase_C12_UCH_sf"/>
</dbReference>
<evidence type="ECO:0000259" key="16">
    <source>
        <dbReference type="PROSITE" id="PS52048"/>
    </source>
</evidence>
<evidence type="ECO:0000256" key="6">
    <source>
        <dbReference type="ARBA" id="ARBA00022801"/>
    </source>
</evidence>
<feature type="compositionally biased region" description="Low complexity" evidence="15">
    <location>
        <begin position="326"/>
        <end position="336"/>
    </location>
</feature>
<feature type="compositionally biased region" description="Polar residues" evidence="15">
    <location>
        <begin position="556"/>
        <end position="565"/>
    </location>
</feature>
<dbReference type="GO" id="GO:0006325">
    <property type="term" value="P:chromatin organization"/>
    <property type="evidence" value="ECO:0007669"/>
    <property type="project" value="UniProtKB-KW"/>
</dbReference>
<feature type="site" description="Transition state stabilizer" evidence="12">
    <location>
        <position position="91"/>
    </location>
</feature>
<dbReference type="PROSITE" id="PS52048">
    <property type="entry name" value="UCH_DOMAIN"/>
    <property type="match status" value="1"/>
</dbReference>
<feature type="compositionally biased region" description="Polar residues" evidence="15">
    <location>
        <begin position="289"/>
        <end position="298"/>
    </location>
</feature>
<evidence type="ECO:0000256" key="15">
    <source>
        <dbReference type="SAM" id="MobiDB-lite"/>
    </source>
</evidence>
<dbReference type="PRINTS" id="PR00707">
    <property type="entry name" value="UBCTHYDRLASE"/>
</dbReference>
<accession>A0A8D8WKA2</accession>
<keyword evidence="7 12" id="KW-0788">Thiol protease</keyword>
<feature type="region of interest" description="Disordered" evidence="15">
    <location>
        <begin position="789"/>
        <end position="816"/>
    </location>
</feature>
<protein>
    <recommendedName>
        <fullName evidence="13">Ubiquitin carboxyl-terminal hydrolase</fullName>
        <ecNumber evidence="13">3.4.19.12</ecNumber>
    </recommendedName>
</protein>
<evidence type="ECO:0000256" key="4">
    <source>
        <dbReference type="ARBA" id="ARBA00022670"/>
    </source>
</evidence>
<comment type="function">
    <text evidence="10">Catalytic component of the polycomb repressive deubiquitinase (PR-DUB) complex, a complex that specifically mediates deubiquitination of histone H2A monoubiquitinated at 'Lys-119' (H2AK118ub1). Mediates bisymmetric organization of the PR-DUB complex and is involved in association with nucleosomes to mediate deubiquitination. Does not deubiquitinate monoubiquitinated histone H2B. Required to maintain the transcriptionally repressive state of homeotic genes throughout development. The PR-DUB complex has weak or no activity toward 'Lys-48'- and 'Lys-63'-linked polyubiquitin chains. Polycomb group (PcG) protein.</text>
</comment>
<evidence type="ECO:0000256" key="3">
    <source>
        <dbReference type="ARBA" id="ARBA00007182"/>
    </source>
</evidence>
<feature type="compositionally biased region" description="Low complexity" evidence="15">
    <location>
        <begin position="635"/>
        <end position="662"/>
    </location>
</feature>
<dbReference type="GO" id="GO:0005634">
    <property type="term" value="C:nucleus"/>
    <property type="evidence" value="ECO:0007669"/>
    <property type="project" value="UniProtKB-SubCell"/>
</dbReference>
<feature type="active site" description="Nucleophile" evidence="12">
    <location>
        <position position="97"/>
    </location>
</feature>
<dbReference type="Pfam" id="PF18031">
    <property type="entry name" value="UCH_C"/>
    <property type="match status" value="1"/>
</dbReference>
<feature type="compositionally biased region" description="Low complexity" evidence="15">
    <location>
        <begin position="299"/>
        <end position="313"/>
    </location>
</feature>
<feature type="site" description="Important for enzyme activity" evidence="12">
    <location>
        <position position="192"/>
    </location>
</feature>
<evidence type="ECO:0000256" key="7">
    <source>
        <dbReference type="ARBA" id="ARBA00022807"/>
    </source>
</evidence>
<feature type="compositionally biased region" description="Polar residues" evidence="15">
    <location>
        <begin position="488"/>
        <end position="503"/>
    </location>
</feature>
<evidence type="ECO:0000256" key="5">
    <source>
        <dbReference type="ARBA" id="ARBA00022786"/>
    </source>
</evidence>
<comment type="subcellular location">
    <subcellularLocation>
        <location evidence="2">Nucleus</location>
    </subcellularLocation>
</comment>
<feature type="compositionally biased region" description="Basic and acidic residues" evidence="15">
    <location>
        <begin position="398"/>
        <end position="434"/>
    </location>
</feature>
<evidence type="ECO:0000256" key="2">
    <source>
        <dbReference type="ARBA" id="ARBA00004123"/>
    </source>
</evidence>
<feature type="compositionally biased region" description="Low complexity" evidence="15">
    <location>
        <begin position="796"/>
        <end position="806"/>
    </location>
</feature>
<dbReference type="InterPro" id="IPR001578">
    <property type="entry name" value="Peptidase_C12_UCH"/>
</dbReference>
<feature type="region of interest" description="Disordered" evidence="15">
    <location>
        <begin position="277"/>
        <end position="313"/>
    </location>
</feature>
<dbReference type="Gene3D" id="1.20.58.860">
    <property type="match status" value="1"/>
</dbReference>
<dbReference type="AlphaFoldDB" id="A0A8D8WKA2"/>
<keyword evidence="14" id="KW-0175">Coiled coil</keyword>
<comment type="catalytic activity">
    <reaction evidence="1 12 13">
        <text>Thiol-dependent hydrolysis of ester, thioester, amide, peptide and isopeptide bonds formed by the C-terminal Gly of ubiquitin (a 76-residue protein attached to proteins as an intracellular targeting signal).</text>
        <dbReference type="EC" id="3.4.19.12"/>
    </reaction>
</comment>
<evidence type="ECO:0000256" key="12">
    <source>
        <dbReference type="PROSITE-ProRule" id="PRU01393"/>
    </source>
</evidence>
<evidence type="ECO:0000256" key="1">
    <source>
        <dbReference type="ARBA" id="ARBA00000707"/>
    </source>
</evidence>
<feature type="region of interest" description="Disordered" evidence="15">
    <location>
        <begin position="556"/>
        <end position="589"/>
    </location>
</feature>
<keyword evidence="8" id="KW-0156">Chromatin regulator</keyword>
<feature type="compositionally biased region" description="Basic and acidic residues" evidence="15">
    <location>
        <begin position="667"/>
        <end position="676"/>
    </location>
</feature>
<dbReference type="PANTHER" id="PTHR10589:SF28">
    <property type="entry name" value="UBIQUITIN CARBOXYL-TERMINAL HYDROLASE BAP1"/>
    <property type="match status" value="1"/>
</dbReference>
<feature type="region of interest" description="Disordered" evidence="15">
    <location>
        <begin position="326"/>
        <end position="361"/>
    </location>
</feature>
<feature type="region of interest" description="Disordered" evidence="15">
    <location>
        <begin position="631"/>
        <end position="690"/>
    </location>
</feature>
<feature type="compositionally biased region" description="Low complexity" evidence="15">
    <location>
        <begin position="504"/>
        <end position="523"/>
    </location>
</feature>
<dbReference type="GO" id="GO:0016579">
    <property type="term" value="P:protein deubiquitination"/>
    <property type="evidence" value="ECO:0007669"/>
    <property type="project" value="TreeGrafter"/>
</dbReference>
<feature type="compositionally biased region" description="Basic and acidic residues" evidence="15">
    <location>
        <begin position="460"/>
        <end position="487"/>
    </location>
</feature>
<reference evidence="17" key="1">
    <citation type="submission" date="2021-05" db="EMBL/GenBank/DDBJ databases">
        <authorList>
            <person name="Alioto T."/>
            <person name="Alioto T."/>
            <person name="Gomez Garrido J."/>
        </authorList>
    </citation>
    <scope>NUCLEOTIDE SEQUENCE</scope>
</reference>
<dbReference type="CDD" id="cd09617">
    <property type="entry name" value="Peptidase_C12_UCH37_BAP1"/>
    <property type="match status" value="1"/>
</dbReference>
<dbReference type="GO" id="GO:0006511">
    <property type="term" value="P:ubiquitin-dependent protein catabolic process"/>
    <property type="evidence" value="ECO:0007669"/>
    <property type="project" value="UniProtKB-UniRule"/>
</dbReference>
<name>A0A8D8WKA2_9HEMI</name>
<dbReference type="Pfam" id="PF01088">
    <property type="entry name" value="Peptidase_C12"/>
    <property type="match status" value="1"/>
</dbReference>
<dbReference type="GO" id="GO:0005737">
    <property type="term" value="C:cytoplasm"/>
    <property type="evidence" value="ECO:0007669"/>
    <property type="project" value="TreeGrafter"/>
</dbReference>
<evidence type="ECO:0000313" key="17">
    <source>
        <dbReference type="EMBL" id="CAG6663343.1"/>
    </source>
</evidence>
<feature type="coiled-coil region" evidence="14">
    <location>
        <begin position="697"/>
        <end position="724"/>
    </location>
</feature>
<proteinExistence type="inferred from homology"/>
<organism evidence="17">
    <name type="scientific">Cacopsylla melanoneura</name>
    <dbReference type="NCBI Taxonomy" id="428564"/>
    <lineage>
        <taxon>Eukaryota</taxon>
        <taxon>Metazoa</taxon>
        <taxon>Ecdysozoa</taxon>
        <taxon>Arthropoda</taxon>
        <taxon>Hexapoda</taxon>
        <taxon>Insecta</taxon>
        <taxon>Pterygota</taxon>
        <taxon>Neoptera</taxon>
        <taxon>Paraneoptera</taxon>
        <taxon>Hemiptera</taxon>
        <taxon>Sternorrhyncha</taxon>
        <taxon>Psylloidea</taxon>
        <taxon>Psyllidae</taxon>
        <taxon>Psyllinae</taxon>
        <taxon>Cacopsylla</taxon>
    </lineage>
</organism>
<dbReference type="GO" id="GO:0004843">
    <property type="term" value="F:cysteine-type deubiquitinase activity"/>
    <property type="evidence" value="ECO:0007669"/>
    <property type="project" value="UniProtKB-UniRule"/>
</dbReference>